<organism evidence="4 5">
    <name type="scientific">Hymenoscyphus albidus</name>
    <dbReference type="NCBI Taxonomy" id="595503"/>
    <lineage>
        <taxon>Eukaryota</taxon>
        <taxon>Fungi</taxon>
        <taxon>Dikarya</taxon>
        <taxon>Ascomycota</taxon>
        <taxon>Pezizomycotina</taxon>
        <taxon>Leotiomycetes</taxon>
        <taxon>Helotiales</taxon>
        <taxon>Helotiaceae</taxon>
        <taxon>Hymenoscyphus</taxon>
    </lineage>
</organism>
<dbReference type="PANTHER" id="PTHR34502">
    <property type="entry name" value="DUF6594 DOMAIN-CONTAINING PROTEIN-RELATED"/>
    <property type="match status" value="1"/>
</dbReference>
<protein>
    <recommendedName>
        <fullName evidence="3">DUF6594 domain-containing protein</fullName>
    </recommendedName>
</protein>
<evidence type="ECO:0000259" key="3">
    <source>
        <dbReference type="Pfam" id="PF20237"/>
    </source>
</evidence>
<feature type="region of interest" description="Disordered" evidence="1">
    <location>
        <begin position="1"/>
        <end position="35"/>
    </location>
</feature>
<gene>
    <name evidence="4" type="ORF">HYALB_00003154</name>
</gene>
<proteinExistence type="predicted"/>
<feature type="domain" description="DUF6594" evidence="3">
    <location>
        <begin position="98"/>
        <end position="369"/>
    </location>
</feature>
<evidence type="ECO:0000256" key="2">
    <source>
        <dbReference type="SAM" id="Phobius"/>
    </source>
</evidence>
<dbReference type="AlphaFoldDB" id="A0A9N9Q326"/>
<accession>A0A9N9Q326</accession>
<comment type="caution">
    <text evidence="4">The sequence shown here is derived from an EMBL/GenBank/DDBJ whole genome shotgun (WGS) entry which is preliminary data.</text>
</comment>
<evidence type="ECO:0000313" key="5">
    <source>
        <dbReference type="Proteomes" id="UP000701801"/>
    </source>
</evidence>
<keyword evidence="5" id="KW-1185">Reference proteome</keyword>
<reference evidence="4" key="1">
    <citation type="submission" date="2021-07" db="EMBL/GenBank/DDBJ databases">
        <authorList>
            <person name="Durling M."/>
        </authorList>
    </citation>
    <scope>NUCLEOTIDE SEQUENCE</scope>
</reference>
<feature type="transmembrane region" description="Helical" evidence="2">
    <location>
        <begin position="301"/>
        <end position="323"/>
    </location>
</feature>
<keyword evidence="2" id="KW-0472">Membrane</keyword>
<evidence type="ECO:0000313" key="4">
    <source>
        <dbReference type="EMBL" id="CAG8971686.1"/>
    </source>
</evidence>
<feature type="transmembrane region" description="Helical" evidence="2">
    <location>
        <begin position="357"/>
        <end position="376"/>
    </location>
</feature>
<name>A0A9N9Q326_9HELO</name>
<dbReference type="EMBL" id="CAJVRM010000026">
    <property type="protein sequence ID" value="CAG8971686.1"/>
    <property type="molecule type" value="Genomic_DNA"/>
</dbReference>
<evidence type="ECO:0000256" key="1">
    <source>
        <dbReference type="SAM" id="MobiDB-lite"/>
    </source>
</evidence>
<dbReference type="Pfam" id="PF20237">
    <property type="entry name" value="DUF6594"/>
    <property type="match status" value="1"/>
</dbReference>
<sequence length="381" mass="43011">MPSSSEIANDKAVIETKSTGGPNAAQPDDSEAKGVLRDCEMGNSTSNCQDTQKRWTKWMKQNLMPGTGTEGKLKPTTSLVKPLLRYPDGLPFLGALHSLENFMVYRKFGILQAQVLLYKQSELIKLERELQQLGVNVPGEIPEYHYSLAGNTEEGRIRKEKVHEIEETFKEYAQLLSVARDLASYDSPSTCNYLNMKSFFDVSDISMDDKYLYCPEDLVTLKPGRDHSWLDTWVETTLHKIANHDWKYISVSKRDNFLRLDLALTAKEPTRYIFCSGNVRENAKHARRYGVNLFSRERIEFLVTTIIMVAIVILMAIPIYTLSVITDRTISIVILGAFTVLFSIVLRSFTPAKRHEILASAAAYCAVLVVFVGNLGQKDGH</sequence>
<keyword evidence="2" id="KW-1133">Transmembrane helix</keyword>
<keyword evidence="2" id="KW-0812">Transmembrane</keyword>
<dbReference type="OrthoDB" id="3533814at2759"/>
<feature type="transmembrane region" description="Helical" evidence="2">
    <location>
        <begin position="329"/>
        <end position="350"/>
    </location>
</feature>
<dbReference type="Proteomes" id="UP000701801">
    <property type="component" value="Unassembled WGS sequence"/>
</dbReference>
<dbReference type="PANTHER" id="PTHR34502:SF3">
    <property type="entry name" value="DUF6594 DOMAIN-CONTAINING PROTEIN"/>
    <property type="match status" value="1"/>
</dbReference>
<dbReference type="InterPro" id="IPR046529">
    <property type="entry name" value="DUF6594"/>
</dbReference>